<name>A0ABV6P219_9ACTN</name>
<dbReference type="Proteomes" id="UP001589894">
    <property type="component" value="Unassembled WGS sequence"/>
</dbReference>
<dbReference type="InterPro" id="IPR038282">
    <property type="entry name" value="DUF2267_sf"/>
</dbReference>
<comment type="caution">
    <text evidence="2">The sequence shown here is derived from an EMBL/GenBank/DDBJ whole genome shotgun (WGS) entry which is preliminary data.</text>
</comment>
<evidence type="ECO:0000256" key="1">
    <source>
        <dbReference type="SAM" id="MobiDB-lite"/>
    </source>
</evidence>
<dbReference type="Gene3D" id="1.10.490.110">
    <property type="entry name" value="Uncharacterized conserved protein DUF2267"/>
    <property type="match status" value="1"/>
</dbReference>
<dbReference type="InterPro" id="IPR018727">
    <property type="entry name" value="DUF2267"/>
</dbReference>
<evidence type="ECO:0000313" key="2">
    <source>
        <dbReference type="EMBL" id="MFC0567057.1"/>
    </source>
</evidence>
<organism evidence="2 3">
    <name type="scientific">Plantactinospora siamensis</name>
    <dbReference type="NCBI Taxonomy" id="555372"/>
    <lineage>
        <taxon>Bacteria</taxon>
        <taxon>Bacillati</taxon>
        <taxon>Actinomycetota</taxon>
        <taxon>Actinomycetes</taxon>
        <taxon>Micromonosporales</taxon>
        <taxon>Micromonosporaceae</taxon>
        <taxon>Plantactinospora</taxon>
    </lineage>
</organism>
<feature type="compositionally biased region" description="Low complexity" evidence="1">
    <location>
        <begin position="9"/>
        <end position="47"/>
    </location>
</feature>
<dbReference type="EMBL" id="JBHLUE010000019">
    <property type="protein sequence ID" value="MFC0567057.1"/>
    <property type="molecule type" value="Genomic_DNA"/>
</dbReference>
<dbReference type="RefSeq" id="WP_377342525.1">
    <property type="nucleotide sequence ID" value="NZ_JBHLUE010000019.1"/>
</dbReference>
<evidence type="ECO:0000313" key="3">
    <source>
        <dbReference type="Proteomes" id="UP001589894"/>
    </source>
</evidence>
<reference evidence="2 3" key="1">
    <citation type="submission" date="2024-09" db="EMBL/GenBank/DDBJ databases">
        <authorList>
            <person name="Sun Q."/>
            <person name="Mori K."/>
        </authorList>
    </citation>
    <scope>NUCLEOTIDE SEQUENCE [LARGE SCALE GENOMIC DNA]</scope>
    <source>
        <strain evidence="2 3">TBRC 2205</strain>
    </source>
</reference>
<dbReference type="Pfam" id="PF10025">
    <property type="entry name" value="DUF2267"/>
    <property type="match status" value="1"/>
</dbReference>
<feature type="region of interest" description="Disordered" evidence="1">
    <location>
        <begin position="1"/>
        <end position="68"/>
    </location>
</feature>
<sequence length="202" mass="21624">MPLAGPGGPVAATAAPDRAARPARPAVAPAAGDSPGSGEAGSSGPPARWTGGQESREGNAVSNKPESTFDASIDKTNLLLKEIEQAYGWPKERRNQSYAALRTVLHLLRDRLPVQESAHFAAQLPTLVRGVYFEGWDPTVVPVKLNRDEFLYEVRQNFPYDVAGGAEGVVRTVLGALRRHIPQGEWDDVRATVPNDLAAVVP</sequence>
<gene>
    <name evidence="2" type="ORF">ACFFHU_23315</name>
</gene>
<accession>A0ABV6P219</accession>
<proteinExistence type="predicted"/>
<keyword evidence="3" id="KW-1185">Reference proteome</keyword>
<protein>
    <submittedName>
        <fullName evidence="2">DUF2267 domain-containing protein</fullName>
    </submittedName>
</protein>